<evidence type="ECO:0000313" key="5">
    <source>
        <dbReference type="Proteomes" id="UP000193689"/>
    </source>
</evidence>
<protein>
    <submittedName>
        <fullName evidence="4">Uncharacterized protein</fullName>
    </submittedName>
</protein>
<proteinExistence type="predicted"/>
<dbReference type="EMBL" id="MCFJ01000027">
    <property type="protein sequence ID" value="ORY55508.1"/>
    <property type="molecule type" value="Genomic_DNA"/>
</dbReference>
<dbReference type="InParanoid" id="A0A1Y2D8C6"/>
<reference evidence="4 5" key="1">
    <citation type="submission" date="2016-07" db="EMBL/GenBank/DDBJ databases">
        <title>Pervasive Adenine N6-methylation of Active Genes in Fungi.</title>
        <authorList>
            <consortium name="DOE Joint Genome Institute"/>
            <person name="Mondo S.J."/>
            <person name="Dannebaum R.O."/>
            <person name="Kuo R.C."/>
            <person name="Labutti K."/>
            <person name="Haridas S."/>
            <person name="Kuo A."/>
            <person name="Salamov A."/>
            <person name="Ahrendt S.R."/>
            <person name="Lipzen A."/>
            <person name="Sullivan W."/>
            <person name="Andreopoulos W.B."/>
            <person name="Clum A."/>
            <person name="Lindquist E."/>
            <person name="Daum C."/>
            <person name="Ramamoorthy G.K."/>
            <person name="Gryganskyi A."/>
            <person name="Culley D."/>
            <person name="Magnuson J.K."/>
            <person name="James T.Y."/>
            <person name="O'Malley M.A."/>
            <person name="Stajich J.E."/>
            <person name="Spatafora J.W."/>
            <person name="Visel A."/>
            <person name="Grigoriev I.V."/>
        </authorList>
    </citation>
    <scope>NUCLEOTIDE SEQUENCE [LARGE SCALE GENOMIC DNA]</scope>
    <source>
        <strain evidence="4 5">CBS 129021</strain>
    </source>
</reference>
<dbReference type="Proteomes" id="UP000193689">
    <property type="component" value="Unassembled WGS sequence"/>
</dbReference>
<organism evidence="4 5">
    <name type="scientific">Pseudomassariella vexata</name>
    <dbReference type="NCBI Taxonomy" id="1141098"/>
    <lineage>
        <taxon>Eukaryota</taxon>
        <taxon>Fungi</taxon>
        <taxon>Dikarya</taxon>
        <taxon>Ascomycota</taxon>
        <taxon>Pezizomycotina</taxon>
        <taxon>Sordariomycetes</taxon>
        <taxon>Xylariomycetidae</taxon>
        <taxon>Amphisphaeriales</taxon>
        <taxon>Pseudomassariaceae</taxon>
        <taxon>Pseudomassariella</taxon>
    </lineage>
</organism>
<feature type="chain" id="PRO_5012960213" evidence="3">
    <location>
        <begin position="21"/>
        <end position="203"/>
    </location>
</feature>
<evidence type="ECO:0000256" key="2">
    <source>
        <dbReference type="SAM" id="Phobius"/>
    </source>
</evidence>
<dbReference type="RefSeq" id="XP_040709655.1">
    <property type="nucleotide sequence ID" value="XM_040863134.1"/>
</dbReference>
<comment type="caution">
    <text evidence="4">The sequence shown here is derived from an EMBL/GenBank/DDBJ whole genome shotgun (WGS) entry which is preliminary data.</text>
</comment>
<name>A0A1Y2D8C6_9PEZI</name>
<evidence type="ECO:0000256" key="1">
    <source>
        <dbReference type="SAM" id="MobiDB-lite"/>
    </source>
</evidence>
<feature type="transmembrane region" description="Helical" evidence="2">
    <location>
        <begin position="183"/>
        <end position="202"/>
    </location>
</feature>
<keyword evidence="5" id="KW-1185">Reference proteome</keyword>
<feature type="region of interest" description="Disordered" evidence="1">
    <location>
        <begin position="20"/>
        <end position="47"/>
    </location>
</feature>
<dbReference type="GeneID" id="63779346"/>
<feature type="signal peptide" evidence="3">
    <location>
        <begin position="1"/>
        <end position="20"/>
    </location>
</feature>
<accession>A0A1Y2D8C6</accession>
<keyword evidence="3" id="KW-0732">Signal</keyword>
<evidence type="ECO:0000313" key="4">
    <source>
        <dbReference type="EMBL" id="ORY55508.1"/>
    </source>
</evidence>
<gene>
    <name evidence="4" type="ORF">BCR38DRAFT_479135</name>
</gene>
<keyword evidence="2" id="KW-0812">Transmembrane</keyword>
<sequence length="203" mass="20213">MLLNIAWLLASILAVAQGAAQEQPPKDRPLKPRITPTPEYSNHISERATPPITPAAIKSRQASSLIEQGNSIFSSLGSVASTFAGSAASLASSVAASAQDNANETWSSVSDAIESAASLLSTATGEAASSASLALAEAESFASSVVSSITASATTILGAKVTGINASPTPTGNFAVRVGANPAMMLGGGGIIVLFGLLGVVVF</sequence>
<dbReference type="AlphaFoldDB" id="A0A1Y2D8C6"/>
<keyword evidence="2" id="KW-0472">Membrane</keyword>
<keyword evidence="2" id="KW-1133">Transmembrane helix</keyword>
<evidence type="ECO:0000256" key="3">
    <source>
        <dbReference type="SAM" id="SignalP"/>
    </source>
</evidence>